<evidence type="ECO:0000313" key="3">
    <source>
        <dbReference type="Proteomes" id="UP000184330"/>
    </source>
</evidence>
<evidence type="ECO:0000313" key="2">
    <source>
        <dbReference type="EMBL" id="CZR67499.1"/>
    </source>
</evidence>
<dbReference type="AlphaFoldDB" id="A0A1L7XR66"/>
<keyword evidence="1" id="KW-1133">Transmembrane helix</keyword>
<protein>
    <submittedName>
        <fullName evidence="2">Uncharacterized protein</fullName>
    </submittedName>
</protein>
<sequence length="452" mass="50790">MATPSFTNSTLLNSSFISFNQSEPSDPFGVFDVNCAWSISGQYGTLPRCLYYALPLFAVLARGTPWLVAGALASTLKYSGTAAIHAMGIAGYKPEQISGEEDAIALWTILSSCCTRSSTIHKRLDARRIILCWYPLASVGFFCAFAGIFYGWMEPIIPAFDWSYCDPQRPVYFSEVVQSSSTDYPLDPLVFVDLSFISRYNCTNPCSSLGVEHKTQFRVRDDLKLLSYTQTYGNYHSKRISTWVGDEIQTALLTLPIVVCQGLYTLLMIFKYNTKSPREVRNKVFRFLAGIEKLRIMPGTILLPIWRKHVSQAFALLIYLIAIIVFVFCAPMYTLNIVTMELALTTFSESEQPWFVGQWSPIAATGLVLLAAYINKDATPCIKSDDESGDEPGFWQYLWSDFCNFCHNPIETSQAPQSIKGHYTPCQEKEDGHKEMAVDIESMSRGGVSWCR</sequence>
<dbReference type="EMBL" id="FJOG01000044">
    <property type="protein sequence ID" value="CZR67499.1"/>
    <property type="molecule type" value="Genomic_DNA"/>
</dbReference>
<gene>
    <name evidence="2" type="ORF">PAC_17398</name>
</gene>
<keyword evidence="1" id="KW-0472">Membrane</keyword>
<reference evidence="2 3" key="1">
    <citation type="submission" date="2016-03" db="EMBL/GenBank/DDBJ databases">
        <authorList>
            <person name="Ploux O."/>
        </authorList>
    </citation>
    <scope>NUCLEOTIDE SEQUENCE [LARGE SCALE GENOMIC DNA]</scope>
    <source>
        <strain evidence="2 3">UAMH 11012</strain>
    </source>
</reference>
<feature type="transmembrane region" description="Helical" evidence="1">
    <location>
        <begin position="248"/>
        <end position="270"/>
    </location>
</feature>
<name>A0A1L7XR66_9HELO</name>
<feature type="transmembrane region" description="Helical" evidence="1">
    <location>
        <begin position="131"/>
        <end position="153"/>
    </location>
</feature>
<organism evidence="2 3">
    <name type="scientific">Phialocephala subalpina</name>
    <dbReference type="NCBI Taxonomy" id="576137"/>
    <lineage>
        <taxon>Eukaryota</taxon>
        <taxon>Fungi</taxon>
        <taxon>Dikarya</taxon>
        <taxon>Ascomycota</taxon>
        <taxon>Pezizomycotina</taxon>
        <taxon>Leotiomycetes</taxon>
        <taxon>Helotiales</taxon>
        <taxon>Mollisiaceae</taxon>
        <taxon>Phialocephala</taxon>
        <taxon>Phialocephala fortinii species complex</taxon>
    </lineage>
</organism>
<evidence type="ECO:0000256" key="1">
    <source>
        <dbReference type="SAM" id="Phobius"/>
    </source>
</evidence>
<dbReference type="Proteomes" id="UP000184330">
    <property type="component" value="Unassembled WGS sequence"/>
</dbReference>
<accession>A0A1L7XR66</accession>
<feature type="transmembrane region" description="Helical" evidence="1">
    <location>
        <begin position="354"/>
        <end position="374"/>
    </location>
</feature>
<proteinExistence type="predicted"/>
<keyword evidence="1" id="KW-0812">Transmembrane</keyword>
<feature type="transmembrane region" description="Helical" evidence="1">
    <location>
        <begin position="313"/>
        <end position="334"/>
    </location>
</feature>
<keyword evidence="3" id="KW-1185">Reference proteome</keyword>
<dbReference type="OrthoDB" id="3021074at2759"/>